<reference evidence="2 3" key="1">
    <citation type="submission" date="2020-09" db="EMBL/GenBank/DDBJ databases">
        <title>Complete genomes of bradyrhizobia occurring on native shrubby legumes in Australia.</title>
        <authorList>
            <person name="Lafay B."/>
        </authorList>
    </citation>
    <scope>NUCLEOTIDE SEQUENCE [LARGE SCALE GENOMIC DNA]</scope>
    <source>
        <strain evidence="2 3">BDV5040</strain>
    </source>
</reference>
<name>A0A7S9DBZ3_9BRAD</name>
<dbReference type="PANTHER" id="PTHR30632">
    <property type="entry name" value="MOLYBDATE-BINDING PERIPLASMIC PROTEIN"/>
    <property type="match status" value="1"/>
</dbReference>
<dbReference type="GO" id="GO:0015689">
    <property type="term" value="P:molybdate ion transport"/>
    <property type="evidence" value="ECO:0007669"/>
    <property type="project" value="TreeGrafter"/>
</dbReference>
<gene>
    <name evidence="2" type="ORF">IC761_17515</name>
</gene>
<protein>
    <submittedName>
        <fullName evidence="2">Substrate-binding domain-containing protein</fullName>
    </submittedName>
</protein>
<feature type="chain" id="PRO_5032367978" evidence="1">
    <location>
        <begin position="24"/>
        <end position="262"/>
    </location>
</feature>
<keyword evidence="3" id="KW-1185">Reference proteome</keyword>
<dbReference type="Proteomes" id="UP000594621">
    <property type="component" value="Chromosome"/>
</dbReference>
<evidence type="ECO:0000313" key="3">
    <source>
        <dbReference type="Proteomes" id="UP000594621"/>
    </source>
</evidence>
<evidence type="ECO:0000256" key="1">
    <source>
        <dbReference type="SAM" id="SignalP"/>
    </source>
</evidence>
<dbReference type="AlphaFoldDB" id="A0A7S9DBZ3"/>
<dbReference type="InterPro" id="IPR050682">
    <property type="entry name" value="ModA/WtpA"/>
</dbReference>
<dbReference type="PANTHER" id="PTHR30632:SF11">
    <property type="entry name" value="BLR4797 PROTEIN"/>
    <property type="match status" value="1"/>
</dbReference>
<accession>A0A7S9DBZ3</accession>
<dbReference type="EMBL" id="CP061379">
    <property type="protein sequence ID" value="QPF94957.1"/>
    <property type="molecule type" value="Genomic_DNA"/>
</dbReference>
<evidence type="ECO:0000313" key="2">
    <source>
        <dbReference type="EMBL" id="QPF94957.1"/>
    </source>
</evidence>
<dbReference type="GO" id="GO:0030973">
    <property type="term" value="F:molybdate ion binding"/>
    <property type="evidence" value="ECO:0007669"/>
    <property type="project" value="TreeGrafter"/>
</dbReference>
<proteinExistence type="predicted"/>
<organism evidence="2 3">
    <name type="scientific">Bradyrhizobium commune</name>
    <dbReference type="NCBI Taxonomy" id="83627"/>
    <lineage>
        <taxon>Bacteria</taxon>
        <taxon>Pseudomonadati</taxon>
        <taxon>Pseudomonadota</taxon>
        <taxon>Alphaproteobacteria</taxon>
        <taxon>Hyphomicrobiales</taxon>
        <taxon>Nitrobacteraceae</taxon>
        <taxon>Bradyrhizobium</taxon>
    </lineage>
</organism>
<dbReference type="KEGG" id="bcou:IC761_17515"/>
<sequence length="262" mass="27197">MPRYIACLFAVLATFTLATGAAAADVKVMISAGFFGVYEELGPAFEKATGHKLVTTRGPSVGDSPEAIPTRLSRGEAADVVIMDGVGVDLLDQKDLTRPGSRVPLAESFIGMVVRAGQPKPDISTMDALRKTLLAAKSIAYSDSSSGTYLSTIGFKKLGVADEIAGKTRKVRGPPSGEPVAAVVARGEAEIGFQQVPELIHVPGIDFVGTVPSEVQPPTLYVGALPKSSQQSDAAMALLHFLSSADAAAVITKAGMKPLPPH</sequence>
<dbReference type="SUPFAM" id="SSF53850">
    <property type="entry name" value="Periplasmic binding protein-like II"/>
    <property type="match status" value="1"/>
</dbReference>
<keyword evidence="1" id="KW-0732">Signal</keyword>
<feature type="signal peptide" evidence="1">
    <location>
        <begin position="1"/>
        <end position="23"/>
    </location>
</feature>
<dbReference type="Pfam" id="PF13531">
    <property type="entry name" value="SBP_bac_11"/>
    <property type="match status" value="1"/>
</dbReference>
<dbReference type="Gene3D" id="3.40.190.10">
    <property type="entry name" value="Periplasmic binding protein-like II"/>
    <property type="match status" value="2"/>
</dbReference>